<dbReference type="Proteomes" id="UP000291116">
    <property type="component" value="Unassembled WGS sequence"/>
</dbReference>
<sequence>MKKNTVAMPKSRGEIANRFIDSEVTSQQPSTCLVVVESSSRGHSTTSPEYAPCIIGRRFSPFRSTLPSFPVDSSPLHPKKILSGVP</sequence>
<dbReference type="AlphaFoldDB" id="A0A448ZS46"/>
<evidence type="ECO:0000313" key="1">
    <source>
        <dbReference type="EMBL" id="VEU44862.1"/>
    </source>
</evidence>
<proteinExistence type="predicted"/>
<accession>A0A448ZS46</accession>
<name>A0A448ZS46_9STRA</name>
<organism evidence="1 2">
    <name type="scientific">Pseudo-nitzschia multistriata</name>
    <dbReference type="NCBI Taxonomy" id="183589"/>
    <lineage>
        <taxon>Eukaryota</taxon>
        <taxon>Sar</taxon>
        <taxon>Stramenopiles</taxon>
        <taxon>Ochrophyta</taxon>
        <taxon>Bacillariophyta</taxon>
        <taxon>Bacillariophyceae</taxon>
        <taxon>Bacillariophycidae</taxon>
        <taxon>Bacillariales</taxon>
        <taxon>Bacillariaceae</taxon>
        <taxon>Pseudo-nitzschia</taxon>
    </lineage>
</organism>
<evidence type="ECO:0000313" key="2">
    <source>
        <dbReference type="Proteomes" id="UP000291116"/>
    </source>
</evidence>
<dbReference type="EMBL" id="CAACVS010000671">
    <property type="protein sequence ID" value="VEU44862.1"/>
    <property type="molecule type" value="Genomic_DNA"/>
</dbReference>
<gene>
    <name evidence="1" type="ORF">PSNMU_V1.4_AUG-EV-PASAV3_0119990</name>
</gene>
<reference evidence="1 2" key="1">
    <citation type="submission" date="2019-01" db="EMBL/GenBank/DDBJ databases">
        <authorList>
            <person name="Ferrante I. M."/>
        </authorList>
    </citation>
    <scope>NUCLEOTIDE SEQUENCE [LARGE SCALE GENOMIC DNA]</scope>
    <source>
        <strain evidence="1 2">B856</strain>
    </source>
</reference>
<protein>
    <submittedName>
        <fullName evidence="1">Uncharacterized protein</fullName>
    </submittedName>
</protein>
<keyword evidence="2" id="KW-1185">Reference proteome</keyword>